<keyword evidence="1" id="KW-0472">Membrane</keyword>
<keyword evidence="1" id="KW-0812">Transmembrane</keyword>
<organism evidence="2 3">
    <name type="scientific">Gordonia aquimaris</name>
    <dbReference type="NCBI Taxonomy" id="2984863"/>
    <lineage>
        <taxon>Bacteria</taxon>
        <taxon>Bacillati</taxon>
        <taxon>Actinomycetota</taxon>
        <taxon>Actinomycetes</taxon>
        <taxon>Mycobacteriales</taxon>
        <taxon>Gordoniaceae</taxon>
        <taxon>Gordonia</taxon>
    </lineage>
</organism>
<feature type="transmembrane region" description="Helical" evidence="1">
    <location>
        <begin position="180"/>
        <end position="201"/>
    </location>
</feature>
<reference evidence="2" key="1">
    <citation type="submission" date="2022-10" db="EMBL/GenBank/DDBJ databases">
        <title>WGS of marine actinomycetes from Thailand.</title>
        <authorList>
            <person name="Thawai C."/>
        </authorList>
    </citation>
    <scope>NUCLEOTIDE SEQUENCE</scope>
    <source>
        <strain evidence="2">SW21</strain>
    </source>
</reference>
<proteinExistence type="predicted"/>
<dbReference type="RefSeq" id="WP_266060335.1">
    <property type="nucleotide sequence ID" value="NZ_JAPKFM010000003.1"/>
</dbReference>
<comment type="caution">
    <text evidence="2">The sequence shown here is derived from an EMBL/GenBank/DDBJ whole genome shotgun (WGS) entry which is preliminary data.</text>
</comment>
<feature type="transmembrane region" description="Helical" evidence="1">
    <location>
        <begin position="102"/>
        <end position="121"/>
    </location>
</feature>
<feature type="transmembrane region" description="Helical" evidence="1">
    <location>
        <begin position="222"/>
        <end position="243"/>
    </location>
</feature>
<gene>
    <name evidence="2" type="ORF">OSB52_04120</name>
</gene>
<keyword evidence="3" id="KW-1185">Reference proteome</keyword>
<feature type="transmembrane region" description="Helical" evidence="1">
    <location>
        <begin position="21"/>
        <end position="42"/>
    </location>
</feature>
<feature type="transmembrane region" description="Helical" evidence="1">
    <location>
        <begin position="78"/>
        <end position="96"/>
    </location>
</feature>
<dbReference type="AlphaFoldDB" id="A0A9X3D267"/>
<evidence type="ECO:0000256" key="1">
    <source>
        <dbReference type="SAM" id="Phobius"/>
    </source>
</evidence>
<evidence type="ECO:0000313" key="2">
    <source>
        <dbReference type="EMBL" id="MCX2963274.1"/>
    </source>
</evidence>
<feature type="transmembrane region" description="Helical" evidence="1">
    <location>
        <begin position="48"/>
        <end position="66"/>
    </location>
</feature>
<evidence type="ECO:0000313" key="3">
    <source>
        <dbReference type="Proteomes" id="UP001143347"/>
    </source>
</evidence>
<accession>A0A9X3D267</accession>
<name>A0A9X3D267_9ACTN</name>
<dbReference type="EMBL" id="JAPKFM010000003">
    <property type="protein sequence ID" value="MCX2963274.1"/>
    <property type="molecule type" value="Genomic_DNA"/>
</dbReference>
<sequence length="291" mass="31143">MTSSSGAGSVPRRRGASLVRAFVNSPLSGLAPWIVMALFSGPGRFEESVSAALGLALLVIFASWRLGNSIKLLEWFDAVFFGVMCVIGLIASSSVIDWLELWGGELVNIALVTFALISVAIRRPFTIEYAKEQTPEEFWDSPIFVRTNYVITWAWVAAFGVSAIAGLIGDAVLDTSDNFWTGWIIQIGATVFAIAFTEFYPDYGPPKAMAKMGLATEPPVSVARLFDWLPVFVLVVGIAGLVTDSISSVLGWILIVVGAVGIKLMRVFFPDEPKPGAGETDASAGGVSAQQ</sequence>
<feature type="transmembrane region" description="Helical" evidence="1">
    <location>
        <begin position="149"/>
        <end position="168"/>
    </location>
</feature>
<feature type="transmembrane region" description="Helical" evidence="1">
    <location>
        <begin position="249"/>
        <end position="269"/>
    </location>
</feature>
<keyword evidence="1" id="KW-1133">Transmembrane helix</keyword>
<dbReference type="Proteomes" id="UP001143347">
    <property type="component" value="Unassembled WGS sequence"/>
</dbReference>
<protein>
    <submittedName>
        <fullName evidence="2">Uncharacterized protein</fullName>
    </submittedName>
</protein>